<dbReference type="PANTHER" id="PTHR30537:SF3">
    <property type="entry name" value="TRANSCRIPTIONAL REGULATORY PROTEIN"/>
    <property type="match status" value="1"/>
</dbReference>
<evidence type="ECO:0000256" key="2">
    <source>
        <dbReference type="ARBA" id="ARBA00023015"/>
    </source>
</evidence>
<protein>
    <submittedName>
        <fullName evidence="6">LysR family transcriptional regulator</fullName>
    </submittedName>
</protein>
<keyword evidence="7" id="KW-1185">Reference proteome</keyword>
<sequence length="298" mass="33251">MAVLRDLPDWSLVQSFLDVAETGSLSAAARRTNRSQPTLGRQIQALEDALGIAVFERHARGLRLSDAGREILPMAQRMRDAVQELTLSAAGRSDQLEGTVRITASVFASHHVLPPILARIRQTEPLIQLELAPTDSSDNLLYREADIAVRMYPPRQADILAQHVRDLKLGTFAAKSYLDRSGRPETVADLLRHDIVGFDQSGLIIDTMHRMGYEANRESFPVRCDNQTTYWELVRAGCGIGFCQCSVARKDPLVEELPLGLPIPPLPVWLAAPQAMRRTPRMRRVWDLLAEGLKEMDA</sequence>
<evidence type="ECO:0000256" key="3">
    <source>
        <dbReference type="ARBA" id="ARBA00023125"/>
    </source>
</evidence>
<dbReference type="InterPro" id="IPR000847">
    <property type="entry name" value="LysR_HTH_N"/>
</dbReference>
<keyword evidence="4" id="KW-0804">Transcription</keyword>
<comment type="caution">
    <text evidence="6">The sequence shown here is derived from an EMBL/GenBank/DDBJ whole genome shotgun (WGS) entry which is preliminary data.</text>
</comment>
<dbReference type="Gene3D" id="3.40.190.290">
    <property type="match status" value="1"/>
</dbReference>
<evidence type="ECO:0000313" key="6">
    <source>
        <dbReference type="EMBL" id="MFC3612510.1"/>
    </source>
</evidence>
<dbReference type="InterPro" id="IPR036390">
    <property type="entry name" value="WH_DNA-bd_sf"/>
</dbReference>
<evidence type="ECO:0000256" key="1">
    <source>
        <dbReference type="ARBA" id="ARBA00009437"/>
    </source>
</evidence>
<dbReference type="Pfam" id="PF00126">
    <property type="entry name" value="HTH_1"/>
    <property type="match status" value="1"/>
</dbReference>
<dbReference type="Gene3D" id="1.10.10.10">
    <property type="entry name" value="Winged helix-like DNA-binding domain superfamily/Winged helix DNA-binding domain"/>
    <property type="match status" value="1"/>
</dbReference>
<dbReference type="SUPFAM" id="SSF46785">
    <property type="entry name" value="Winged helix' DNA-binding domain"/>
    <property type="match status" value="1"/>
</dbReference>
<dbReference type="SUPFAM" id="SSF53850">
    <property type="entry name" value="Periplasmic binding protein-like II"/>
    <property type="match status" value="1"/>
</dbReference>
<dbReference type="Pfam" id="PF03466">
    <property type="entry name" value="LysR_substrate"/>
    <property type="match status" value="1"/>
</dbReference>
<keyword evidence="3" id="KW-0238">DNA-binding</keyword>
<gene>
    <name evidence="6" type="ORF">ACFORG_01945</name>
</gene>
<dbReference type="PRINTS" id="PR00039">
    <property type="entry name" value="HTHLYSR"/>
</dbReference>
<comment type="similarity">
    <text evidence="1">Belongs to the LysR transcriptional regulatory family.</text>
</comment>
<dbReference type="Proteomes" id="UP001595629">
    <property type="component" value="Unassembled WGS sequence"/>
</dbReference>
<organism evidence="6 7">
    <name type="scientific">Lutimaribacter marinistellae</name>
    <dbReference type="NCBI Taxonomy" id="1820329"/>
    <lineage>
        <taxon>Bacteria</taxon>
        <taxon>Pseudomonadati</taxon>
        <taxon>Pseudomonadota</taxon>
        <taxon>Alphaproteobacteria</taxon>
        <taxon>Rhodobacterales</taxon>
        <taxon>Roseobacteraceae</taxon>
        <taxon>Lutimaribacter</taxon>
    </lineage>
</organism>
<keyword evidence="2" id="KW-0805">Transcription regulation</keyword>
<dbReference type="RefSeq" id="WP_386733691.1">
    <property type="nucleotide sequence ID" value="NZ_JBHRXI010000001.1"/>
</dbReference>
<dbReference type="PANTHER" id="PTHR30537">
    <property type="entry name" value="HTH-TYPE TRANSCRIPTIONAL REGULATOR"/>
    <property type="match status" value="1"/>
</dbReference>
<accession>A0ABV7TBE0</accession>
<dbReference type="InterPro" id="IPR005119">
    <property type="entry name" value="LysR_subst-bd"/>
</dbReference>
<reference evidence="7" key="1">
    <citation type="journal article" date="2019" name="Int. J. Syst. Evol. Microbiol.">
        <title>The Global Catalogue of Microorganisms (GCM) 10K type strain sequencing project: providing services to taxonomists for standard genome sequencing and annotation.</title>
        <authorList>
            <consortium name="The Broad Institute Genomics Platform"/>
            <consortium name="The Broad Institute Genome Sequencing Center for Infectious Disease"/>
            <person name="Wu L."/>
            <person name="Ma J."/>
        </authorList>
    </citation>
    <scope>NUCLEOTIDE SEQUENCE [LARGE SCALE GENOMIC DNA]</scope>
    <source>
        <strain evidence="7">KCTC 42911</strain>
    </source>
</reference>
<feature type="domain" description="HTH lysR-type" evidence="5">
    <location>
        <begin position="8"/>
        <end position="65"/>
    </location>
</feature>
<proteinExistence type="inferred from homology"/>
<evidence type="ECO:0000259" key="5">
    <source>
        <dbReference type="PROSITE" id="PS50931"/>
    </source>
</evidence>
<dbReference type="InterPro" id="IPR058163">
    <property type="entry name" value="LysR-type_TF_proteobact-type"/>
</dbReference>
<name>A0ABV7TBE0_9RHOB</name>
<evidence type="ECO:0000256" key="4">
    <source>
        <dbReference type="ARBA" id="ARBA00023163"/>
    </source>
</evidence>
<dbReference type="InterPro" id="IPR036388">
    <property type="entry name" value="WH-like_DNA-bd_sf"/>
</dbReference>
<dbReference type="EMBL" id="JBHRXI010000001">
    <property type="protein sequence ID" value="MFC3612510.1"/>
    <property type="molecule type" value="Genomic_DNA"/>
</dbReference>
<dbReference type="PROSITE" id="PS50931">
    <property type="entry name" value="HTH_LYSR"/>
    <property type="match status" value="1"/>
</dbReference>
<evidence type="ECO:0000313" key="7">
    <source>
        <dbReference type="Proteomes" id="UP001595629"/>
    </source>
</evidence>